<keyword evidence="1" id="KW-0175">Coiled coil</keyword>
<gene>
    <name evidence="3" type="ORF">BQ4739_LOCUS9962</name>
</gene>
<dbReference type="Proteomes" id="UP000256970">
    <property type="component" value="Unassembled WGS sequence"/>
</dbReference>
<dbReference type="AlphaFoldDB" id="A0A383VWT3"/>
<keyword evidence="4" id="KW-1185">Reference proteome</keyword>
<name>A0A383VWT3_TETOB</name>
<feature type="compositionally biased region" description="Polar residues" evidence="2">
    <location>
        <begin position="25"/>
        <end position="34"/>
    </location>
</feature>
<evidence type="ECO:0000313" key="3">
    <source>
        <dbReference type="EMBL" id="SZX69671.1"/>
    </source>
</evidence>
<proteinExistence type="predicted"/>
<sequence>MMATADCPPPELLAGDAEDAAVTDAPSSSRTASPMLSTSCRTSFFCTPTPSKLSSAQKHIQGMLTDELRTCKQQLEVCRQQLESANTKAAVAEAAAAAAEAAAANHKARADRLHAQNLQLAAEAMSAQRMRANNRRAMDEIRNVIDWVQRPSTAG</sequence>
<feature type="region of interest" description="Disordered" evidence="2">
    <location>
        <begin position="1"/>
        <end position="34"/>
    </location>
</feature>
<feature type="coiled-coil region" evidence="1">
    <location>
        <begin position="68"/>
        <end position="135"/>
    </location>
</feature>
<evidence type="ECO:0000256" key="2">
    <source>
        <dbReference type="SAM" id="MobiDB-lite"/>
    </source>
</evidence>
<dbReference type="EMBL" id="FNXT01000947">
    <property type="protein sequence ID" value="SZX69671.1"/>
    <property type="molecule type" value="Genomic_DNA"/>
</dbReference>
<accession>A0A383VWT3</accession>
<protein>
    <submittedName>
        <fullName evidence="3">Uncharacterized protein</fullName>
    </submittedName>
</protein>
<evidence type="ECO:0000313" key="4">
    <source>
        <dbReference type="Proteomes" id="UP000256970"/>
    </source>
</evidence>
<evidence type="ECO:0000256" key="1">
    <source>
        <dbReference type="SAM" id="Coils"/>
    </source>
</evidence>
<organism evidence="3 4">
    <name type="scientific">Tetradesmus obliquus</name>
    <name type="common">Green alga</name>
    <name type="synonym">Acutodesmus obliquus</name>
    <dbReference type="NCBI Taxonomy" id="3088"/>
    <lineage>
        <taxon>Eukaryota</taxon>
        <taxon>Viridiplantae</taxon>
        <taxon>Chlorophyta</taxon>
        <taxon>core chlorophytes</taxon>
        <taxon>Chlorophyceae</taxon>
        <taxon>CS clade</taxon>
        <taxon>Sphaeropleales</taxon>
        <taxon>Scenedesmaceae</taxon>
        <taxon>Tetradesmus</taxon>
    </lineage>
</organism>
<reference evidence="3 4" key="1">
    <citation type="submission" date="2016-10" db="EMBL/GenBank/DDBJ databases">
        <authorList>
            <person name="Cai Z."/>
        </authorList>
    </citation>
    <scope>NUCLEOTIDE SEQUENCE [LARGE SCALE GENOMIC DNA]</scope>
</reference>